<feature type="domain" description="HTH cro/C1-type" evidence="1">
    <location>
        <begin position="8"/>
        <end position="64"/>
    </location>
</feature>
<accession>A0A174E601</accession>
<dbReference type="CDD" id="cd00093">
    <property type="entry name" value="HTH_XRE"/>
    <property type="match status" value="1"/>
</dbReference>
<dbReference type="RefSeq" id="WP_021631906.1">
    <property type="nucleotide sequence ID" value="NZ_CAAKOI010000393.1"/>
</dbReference>
<dbReference type="EMBL" id="CYZT01000074">
    <property type="protein sequence ID" value="CUO33184.1"/>
    <property type="molecule type" value="Genomic_DNA"/>
</dbReference>
<proteinExistence type="predicted"/>
<gene>
    <name evidence="2" type="ORF">ERS852411_01362</name>
</gene>
<evidence type="ECO:0000313" key="2">
    <source>
        <dbReference type="EMBL" id="CUO33184.1"/>
    </source>
</evidence>
<evidence type="ECO:0000259" key="1">
    <source>
        <dbReference type="PROSITE" id="PS50943"/>
    </source>
</evidence>
<dbReference type="SMART" id="SM00530">
    <property type="entry name" value="HTH_XRE"/>
    <property type="match status" value="1"/>
</dbReference>
<dbReference type="Gene3D" id="1.10.260.40">
    <property type="entry name" value="lambda repressor-like DNA-binding domains"/>
    <property type="match status" value="1"/>
</dbReference>
<evidence type="ECO:0000313" key="3">
    <source>
        <dbReference type="Proteomes" id="UP000095746"/>
    </source>
</evidence>
<name>A0A174E601_FLAPL</name>
<organism evidence="2 3">
    <name type="scientific">Flavonifractor plautii</name>
    <name type="common">Fusobacterium plautii</name>
    <dbReference type="NCBI Taxonomy" id="292800"/>
    <lineage>
        <taxon>Bacteria</taxon>
        <taxon>Bacillati</taxon>
        <taxon>Bacillota</taxon>
        <taxon>Clostridia</taxon>
        <taxon>Eubacteriales</taxon>
        <taxon>Oscillospiraceae</taxon>
        <taxon>Flavonifractor</taxon>
    </lineage>
</organism>
<dbReference type="AlphaFoldDB" id="A0A174E601"/>
<protein>
    <submittedName>
        <fullName evidence="2">Helix-turn-helix</fullName>
    </submittedName>
</protein>
<dbReference type="PROSITE" id="PS50943">
    <property type="entry name" value="HTH_CROC1"/>
    <property type="match status" value="1"/>
</dbReference>
<dbReference type="SUPFAM" id="SSF47413">
    <property type="entry name" value="lambda repressor-like DNA-binding domains"/>
    <property type="match status" value="1"/>
</dbReference>
<dbReference type="Proteomes" id="UP000095746">
    <property type="component" value="Unassembled WGS sequence"/>
</dbReference>
<dbReference type="GO" id="GO:0003677">
    <property type="term" value="F:DNA binding"/>
    <property type="evidence" value="ECO:0007669"/>
    <property type="project" value="InterPro"/>
</dbReference>
<dbReference type="InterPro" id="IPR010982">
    <property type="entry name" value="Lambda_DNA-bd_dom_sf"/>
</dbReference>
<sequence>MNKFPEKLIKLREEKEPGKRVDIVSQLMGLGPNTLRGYERGEHEPTISNLLIIAKYYNVSLGYFD</sequence>
<dbReference type="Pfam" id="PF01381">
    <property type="entry name" value="HTH_3"/>
    <property type="match status" value="1"/>
</dbReference>
<reference evidence="2 3" key="1">
    <citation type="submission" date="2015-09" db="EMBL/GenBank/DDBJ databases">
        <authorList>
            <consortium name="Pathogen Informatics"/>
        </authorList>
    </citation>
    <scope>NUCLEOTIDE SEQUENCE [LARGE SCALE GENOMIC DNA]</scope>
    <source>
        <strain evidence="2 3">2789STDY5608854</strain>
    </source>
</reference>
<dbReference type="InterPro" id="IPR001387">
    <property type="entry name" value="Cro/C1-type_HTH"/>
</dbReference>